<proteinExistence type="predicted"/>
<dbReference type="Pfam" id="PF03061">
    <property type="entry name" value="4HBT"/>
    <property type="match status" value="1"/>
</dbReference>
<keyword evidence="4" id="KW-1185">Reference proteome</keyword>
<gene>
    <name evidence="3" type="ORF">SCH01S_52_00820</name>
</gene>
<evidence type="ECO:0000256" key="1">
    <source>
        <dbReference type="SAM" id="MobiDB-lite"/>
    </source>
</evidence>
<name>A0A0E9MTM2_9SPHN</name>
<evidence type="ECO:0000313" key="3">
    <source>
        <dbReference type="EMBL" id="GAO40899.1"/>
    </source>
</evidence>
<dbReference type="Gene3D" id="3.10.129.10">
    <property type="entry name" value="Hotdog Thioesterase"/>
    <property type="match status" value="1"/>
</dbReference>
<accession>A0A0E9MTM2</accession>
<feature type="domain" description="Thioesterase" evidence="2">
    <location>
        <begin position="73"/>
        <end position="143"/>
    </location>
</feature>
<reference evidence="3 4" key="1">
    <citation type="submission" date="2015-04" db="EMBL/GenBank/DDBJ databases">
        <title>Whole genome shotgun sequence of Sphingomonas changbaiensis NBRC 104936.</title>
        <authorList>
            <person name="Katano-Makiyama Y."/>
            <person name="Hosoyama A."/>
            <person name="Hashimoto M."/>
            <person name="Noguchi M."/>
            <person name="Tsuchikane K."/>
            <person name="Ohji S."/>
            <person name="Yamazoe A."/>
            <person name="Ichikawa N."/>
            <person name="Kimura A."/>
            <person name="Fujita N."/>
        </authorList>
    </citation>
    <scope>NUCLEOTIDE SEQUENCE [LARGE SCALE GENOMIC DNA]</scope>
    <source>
        <strain evidence="3 4">NBRC 104936</strain>
    </source>
</reference>
<comment type="caution">
    <text evidence="3">The sequence shown here is derived from an EMBL/GenBank/DDBJ whole genome shotgun (WGS) entry which is preliminary data.</text>
</comment>
<sequence>MTIPPPAPPASGRGEGFLHEPDPDNPGWMRWGFRDPTRFNSALGKMIVRVDEDGRVRMRAFPERQHSNLADKVHGGALLGFIDVALFATSRSKGIIEAGTAVTLDLSTQFIGAADIGRPLDFVSEVLRVTRRLVFIRGLVEQDAEVIASYSGTIRKPSGG</sequence>
<dbReference type="CDD" id="cd03443">
    <property type="entry name" value="PaaI_thioesterase"/>
    <property type="match status" value="1"/>
</dbReference>
<evidence type="ECO:0000313" key="4">
    <source>
        <dbReference type="Proteomes" id="UP000033202"/>
    </source>
</evidence>
<protein>
    <recommendedName>
        <fullName evidence="2">Thioesterase domain-containing protein</fullName>
    </recommendedName>
</protein>
<organism evidence="3 4">
    <name type="scientific">Sphingomonas changbaiensis NBRC 104936</name>
    <dbReference type="NCBI Taxonomy" id="1219043"/>
    <lineage>
        <taxon>Bacteria</taxon>
        <taxon>Pseudomonadati</taxon>
        <taxon>Pseudomonadota</taxon>
        <taxon>Alphaproteobacteria</taxon>
        <taxon>Sphingomonadales</taxon>
        <taxon>Sphingomonadaceae</taxon>
        <taxon>Sphingomonas</taxon>
    </lineage>
</organism>
<dbReference type="SUPFAM" id="SSF54637">
    <property type="entry name" value="Thioesterase/thiol ester dehydrase-isomerase"/>
    <property type="match status" value="1"/>
</dbReference>
<feature type="region of interest" description="Disordered" evidence="1">
    <location>
        <begin position="1"/>
        <end position="21"/>
    </location>
</feature>
<dbReference type="EMBL" id="BBWU01000052">
    <property type="protein sequence ID" value="GAO40899.1"/>
    <property type="molecule type" value="Genomic_DNA"/>
</dbReference>
<dbReference type="STRING" id="1219043.SCH01S_52_00820"/>
<dbReference type="InterPro" id="IPR006683">
    <property type="entry name" value="Thioestr_dom"/>
</dbReference>
<dbReference type="AlphaFoldDB" id="A0A0E9MTM2"/>
<dbReference type="Proteomes" id="UP000033202">
    <property type="component" value="Unassembled WGS sequence"/>
</dbReference>
<evidence type="ECO:0000259" key="2">
    <source>
        <dbReference type="Pfam" id="PF03061"/>
    </source>
</evidence>
<dbReference type="InterPro" id="IPR029069">
    <property type="entry name" value="HotDog_dom_sf"/>
</dbReference>
<dbReference type="GO" id="GO:0016790">
    <property type="term" value="F:thiolester hydrolase activity"/>
    <property type="evidence" value="ECO:0007669"/>
    <property type="project" value="UniProtKB-ARBA"/>
</dbReference>